<name>E0VLY8_PEDHC</name>
<dbReference type="GeneID" id="8229766"/>
<reference evidence="9" key="1">
    <citation type="submission" date="2007-04" db="EMBL/GenBank/DDBJ databases">
        <title>Annotation of Pediculus humanus corporis strain USDA.</title>
        <authorList>
            <person name="Kirkness E."/>
            <person name="Hannick L."/>
            <person name="Hass B."/>
            <person name="Bruggner R."/>
            <person name="Lawson D."/>
            <person name="Bidwell S."/>
            <person name="Joardar V."/>
            <person name="Caler E."/>
            <person name="Walenz B."/>
            <person name="Inman J."/>
            <person name="Schobel S."/>
            <person name="Galinsky K."/>
            <person name="Amedeo P."/>
            <person name="Strausberg R."/>
        </authorList>
    </citation>
    <scope>NUCLEOTIDE SEQUENCE</scope>
    <source>
        <strain evidence="9">USDA</strain>
    </source>
</reference>
<feature type="transmembrane region" description="Helical" evidence="7">
    <location>
        <begin position="139"/>
        <end position="162"/>
    </location>
</feature>
<accession>E0VLY8</accession>
<evidence type="ECO:0000256" key="1">
    <source>
        <dbReference type="ARBA" id="ARBA00004141"/>
    </source>
</evidence>
<feature type="transmembrane region" description="Helical" evidence="7">
    <location>
        <begin position="114"/>
        <end position="133"/>
    </location>
</feature>
<dbReference type="InterPro" id="IPR020846">
    <property type="entry name" value="MFS_dom"/>
</dbReference>
<dbReference type="GO" id="GO:0016020">
    <property type="term" value="C:membrane"/>
    <property type="evidence" value="ECO:0007669"/>
    <property type="project" value="UniProtKB-SubCell"/>
</dbReference>
<feature type="transmembrane region" description="Helical" evidence="7">
    <location>
        <begin position="174"/>
        <end position="198"/>
    </location>
</feature>
<dbReference type="InParanoid" id="E0VLY8"/>
<evidence type="ECO:0000259" key="8">
    <source>
        <dbReference type="PROSITE" id="PS50850"/>
    </source>
</evidence>
<dbReference type="EMBL" id="AAZO01003451">
    <property type="status" value="NOT_ANNOTATED_CDS"/>
    <property type="molecule type" value="Genomic_DNA"/>
</dbReference>
<dbReference type="Gene3D" id="1.20.1250.20">
    <property type="entry name" value="MFS general substrate transporter like domains"/>
    <property type="match status" value="2"/>
</dbReference>
<keyword evidence="11" id="KW-1185">Reference proteome</keyword>
<dbReference type="InterPro" id="IPR036259">
    <property type="entry name" value="MFS_trans_sf"/>
</dbReference>
<feature type="domain" description="Major facilitator superfamily (MFS) profile" evidence="8">
    <location>
        <begin position="15"/>
        <end position="460"/>
    </location>
</feature>
<proteinExistence type="predicted"/>
<evidence type="ECO:0000256" key="5">
    <source>
        <dbReference type="ARBA" id="ARBA00022989"/>
    </source>
</evidence>
<dbReference type="GO" id="GO:0015293">
    <property type="term" value="F:symporter activity"/>
    <property type="evidence" value="ECO:0007669"/>
    <property type="project" value="UniProtKB-KW"/>
</dbReference>
<evidence type="ECO:0000313" key="11">
    <source>
        <dbReference type="Proteomes" id="UP000009046"/>
    </source>
</evidence>
<keyword evidence="2" id="KW-0813">Transport</keyword>
<dbReference type="InterPro" id="IPR050382">
    <property type="entry name" value="MFS_Na/Anion_cotransporter"/>
</dbReference>
<dbReference type="HOGENOM" id="CLU_001265_5_0_1"/>
<sequence>MGSCNPGDIPTRHILCFMYVLGFIFVFMNRVSLNLTIVGMVKPISVGNGTEKEFLEVNITSDNFNQSSSTNVDEGEFDWSEFQQGLILGSFFYGYMASQIPGGRISEIWGMKPVFGLSVLINGLLSICIPFSARLHWSLLFIIRILQGLAQGVTFPALSSCVAKWVPLSERARFIALTAQGCSVGPVITLPLCGWILTTWGWPAVFYTTGLLAVIFYGFWQYLVYNTPEEHPRISPQEKKFLEENLKDVSTGETGPLPWKKALTSVQFWLGAAAHVGSDWGFHTFYTFGPKYIKDALKFDINSSAILSSLPFLCQYLSATIIGILADKAVTNYNVPIRRVRKVSVFISHCMPGMLVIVLTFIGDYVNLSVVVLTLAVTMLGGLSTGHYPNPIDIAPNFAGSLTGVANTLGALGGILCTTIAGASLQNFGTPKGWHVIFYVAASVYAVTSLPFIIWAKSEELPWNSIKKKNSMVELKQITRDENGESVNSKLLSQNET</sequence>
<comment type="subcellular location">
    <subcellularLocation>
        <location evidence="1">Membrane</location>
        <topology evidence="1">Multi-pass membrane protein</topology>
    </subcellularLocation>
</comment>
<evidence type="ECO:0000313" key="10">
    <source>
        <dbReference type="EnsemblMetazoa" id="PHUM297920-PA"/>
    </source>
</evidence>
<evidence type="ECO:0000256" key="7">
    <source>
        <dbReference type="SAM" id="Phobius"/>
    </source>
</evidence>
<dbReference type="CTD" id="8229766"/>
<dbReference type="EMBL" id="DS235283">
    <property type="protein sequence ID" value="EEB14394.1"/>
    <property type="molecule type" value="Genomic_DNA"/>
</dbReference>
<keyword evidence="6 7" id="KW-0472">Membrane</keyword>
<dbReference type="GO" id="GO:0006820">
    <property type="term" value="P:monoatomic anion transport"/>
    <property type="evidence" value="ECO:0007669"/>
    <property type="project" value="TreeGrafter"/>
</dbReference>
<feature type="transmembrane region" description="Helical" evidence="7">
    <location>
        <begin position="436"/>
        <end position="456"/>
    </location>
</feature>
<feature type="transmembrane region" description="Helical" evidence="7">
    <location>
        <begin position="12"/>
        <end position="33"/>
    </location>
</feature>
<reference evidence="9" key="2">
    <citation type="submission" date="2007-04" db="EMBL/GenBank/DDBJ databases">
        <title>The genome of the human body louse.</title>
        <authorList>
            <consortium name="The Human Body Louse Genome Consortium"/>
            <person name="Kirkness E."/>
            <person name="Walenz B."/>
            <person name="Hass B."/>
            <person name="Bruggner R."/>
            <person name="Strausberg R."/>
        </authorList>
    </citation>
    <scope>NUCLEOTIDE SEQUENCE</scope>
    <source>
        <strain evidence="9">USDA</strain>
    </source>
</reference>
<keyword evidence="3 7" id="KW-0812">Transmembrane</keyword>
<dbReference type="eggNOG" id="KOG2532">
    <property type="taxonomic scope" value="Eukaryota"/>
</dbReference>
<feature type="transmembrane region" description="Helical" evidence="7">
    <location>
        <begin position="398"/>
        <end position="424"/>
    </location>
</feature>
<organism>
    <name type="scientific">Pediculus humanus subsp. corporis</name>
    <name type="common">Body louse</name>
    <dbReference type="NCBI Taxonomy" id="121224"/>
    <lineage>
        <taxon>Eukaryota</taxon>
        <taxon>Metazoa</taxon>
        <taxon>Ecdysozoa</taxon>
        <taxon>Arthropoda</taxon>
        <taxon>Hexapoda</taxon>
        <taxon>Insecta</taxon>
        <taxon>Pterygota</taxon>
        <taxon>Neoptera</taxon>
        <taxon>Paraneoptera</taxon>
        <taxon>Psocodea</taxon>
        <taxon>Troctomorpha</taxon>
        <taxon>Phthiraptera</taxon>
        <taxon>Anoplura</taxon>
        <taxon>Pediculidae</taxon>
        <taxon>Pediculus</taxon>
    </lineage>
</organism>
<evidence type="ECO:0000256" key="3">
    <source>
        <dbReference type="ARBA" id="ARBA00022692"/>
    </source>
</evidence>
<dbReference type="EnsemblMetazoa" id="PHUM297920-RA">
    <property type="protein sequence ID" value="PHUM297920-PA"/>
    <property type="gene ID" value="PHUM297920"/>
</dbReference>
<dbReference type="OrthoDB" id="2985014at2759"/>
<reference evidence="10" key="3">
    <citation type="submission" date="2021-02" db="UniProtKB">
        <authorList>
            <consortium name="EnsemblMetazoa"/>
        </authorList>
    </citation>
    <scope>IDENTIFICATION</scope>
    <source>
        <strain evidence="10">USDA</strain>
    </source>
</reference>
<dbReference type="SUPFAM" id="SSF103473">
    <property type="entry name" value="MFS general substrate transporter"/>
    <property type="match status" value="1"/>
</dbReference>
<dbReference type="STRING" id="121224.E0VLY8"/>
<dbReference type="OMA" id="KSEELPW"/>
<dbReference type="Proteomes" id="UP000009046">
    <property type="component" value="Unassembled WGS sequence"/>
</dbReference>
<evidence type="ECO:0000256" key="2">
    <source>
        <dbReference type="ARBA" id="ARBA00022448"/>
    </source>
</evidence>
<feature type="transmembrane region" description="Helical" evidence="7">
    <location>
        <begin position="368"/>
        <end position="386"/>
    </location>
</feature>
<protein>
    <submittedName>
        <fullName evidence="9 10">Sialin, putative</fullName>
    </submittedName>
</protein>
<evidence type="ECO:0000256" key="6">
    <source>
        <dbReference type="ARBA" id="ARBA00023136"/>
    </source>
</evidence>
<evidence type="ECO:0000313" key="9">
    <source>
        <dbReference type="EMBL" id="EEB14394.1"/>
    </source>
</evidence>
<dbReference type="PROSITE" id="PS50850">
    <property type="entry name" value="MFS"/>
    <property type="match status" value="1"/>
</dbReference>
<keyword evidence="4" id="KW-0769">Symport</keyword>
<feature type="transmembrane region" description="Helical" evidence="7">
    <location>
        <begin position="204"/>
        <end position="225"/>
    </location>
</feature>
<dbReference type="VEuPathDB" id="VectorBase:PHUM297920"/>
<dbReference type="PANTHER" id="PTHR11662">
    <property type="entry name" value="SOLUTE CARRIER FAMILY 17"/>
    <property type="match status" value="1"/>
</dbReference>
<dbReference type="FunFam" id="1.20.1250.20:FF:000003">
    <property type="entry name" value="Solute carrier family 17 member 3"/>
    <property type="match status" value="1"/>
</dbReference>
<dbReference type="RefSeq" id="XP_002427132.1">
    <property type="nucleotide sequence ID" value="XM_002427087.1"/>
</dbReference>
<gene>
    <name evidence="10" type="primary">8229766</name>
    <name evidence="9" type="ORF">Phum_PHUM297920</name>
</gene>
<dbReference type="InterPro" id="IPR011701">
    <property type="entry name" value="MFS"/>
</dbReference>
<feature type="transmembrane region" description="Helical" evidence="7">
    <location>
        <begin position="343"/>
        <end position="362"/>
    </location>
</feature>
<evidence type="ECO:0000256" key="4">
    <source>
        <dbReference type="ARBA" id="ARBA00022847"/>
    </source>
</evidence>
<dbReference type="KEGG" id="phu:Phum_PHUM297920"/>
<keyword evidence="5 7" id="KW-1133">Transmembrane helix</keyword>
<dbReference type="PANTHER" id="PTHR11662:SF77">
    <property type="entry name" value="MAJOR FACILITATOR SUPERFAMILY TRANSPORTER 17, ISOFORM F"/>
    <property type="match status" value="1"/>
</dbReference>
<dbReference type="AlphaFoldDB" id="E0VLY8"/>
<dbReference type="Pfam" id="PF07690">
    <property type="entry name" value="MFS_1"/>
    <property type="match status" value="1"/>
</dbReference>